<evidence type="ECO:0000259" key="8">
    <source>
        <dbReference type="Pfam" id="PF00534"/>
    </source>
</evidence>
<dbReference type="Proteomes" id="UP000050277">
    <property type="component" value="Unassembled WGS sequence"/>
</dbReference>
<proteinExistence type="inferred from homology"/>
<dbReference type="RefSeq" id="WP_054532577.1">
    <property type="nucleotide sequence ID" value="NZ_LGKP01000004.1"/>
</dbReference>
<evidence type="ECO:0000259" key="9">
    <source>
        <dbReference type="Pfam" id="PF08323"/>
    </source>
</evidence>
<dbReference type="InterPro" id="IPR013534">
    <property type="entry name" value="Starch_synth_cat_dom"/>
</dbReference>
<evidence type="ECO:0000256" key="6">
    <source>
        <dbReference type="ARBA" id="ARBA00023056"/>
    </source>
</evidence>
<keyword evidence="4 7" id="KW-0328">Glycosyltransferase</keyword>
<organism evidence="10 11">
    <name type="scientific">Herpetosiphon geysericola</name>
    <dbReference type="NCBI Taxonomy" id="70996"/>
    <lineage>
        <taxon>Bacteria</taxon>
        <taxon>Bacillati</taxon>
        <taxon>Chloroflexota</taxon>
        <taxon>Chloroflexia</taxon>
        <taxon>Herpetosiphonales</taxon>
        <taxon>Herpetosiphonaceae</taxon>
        <taxon>Herpetosiphon</taxon>
    </lineage>
</organism>
<keyword evidence="5 7" id="KW-0808">Transferase</keyword>
<dbReference type="PATRIC" id="fig|70996.4.peg.625"/>
<comment type="function">
    <text evidence="2 7">Synthesizes alpha-1,4-glucan chains using ADP-glucose.</text>
</comment>
<comment type="similarity">
    <text evidence="3 7">Belongs to the glycosyltransferase 1 family. Bacterial/plant glycogen synthase subfamily.</text>
</comment>
<sequence>MNEQALRILYLASEVEPFARTGGLAEVAASLPRALQALGHEVIVAMPRYGHIDPTRWQLEPSQVNLTVPLADAAEPATWYSTRLPDSNVQVWMVENQRLFGQPEVYLGDGDAERFVFWAKATLEIARAQGWQPDVVHLNDWHAAIVANWLRTSYRDDQFFANTASLYTIHTLAYRGVFGQRVLEMAGIAEYGYIAHSDMPSLHRVVDLMSRGIYYADMINTVSPTHAREILTPAFGEGLDPLLRDRRDRLFGVLNGIDNQRYNPATDSYLAQAFSHDDLTGKQACKTALQQQLGLELDPNKPLFCFIGRLNDQKGLGLLAETIEALLSHHQFQWVVMGTGEARYHEWLSSLQQRYPQQVALALTFNEALAHQCYAGSDVLLMPSLVEPGGTNQLIAQRYGCLPLVCAVGGLADTVENINTYAGTGNGFGFTQPESQSLYGTMMRALELYRHQELWQAAVKRAMHCDWSWARSAQRYDELYRRALVSRAARRPRASYGDANERS</sequence>
<dbReference type="Pfam" id="PF00534">
    <property type="entry name" value="Glycos_transf_1"/>
    <property type="match status" value="1"/>
</dbReference>
<evidence type="ECO:0000313" key="10">
    <source>
        <dbReference type="EMBL" id="KPL91630.1"/>
    </source>
</evidence>
<dbReference type="GO" id="GO:0009011">
    <property type="term" value="F:alpha-1,4-glucan glucosyltransferase (ADP-glucose donor) activity"/>
    <property type="evidence" value="ECO:0007669"/>
    <property type="project" value="UniProtKB-UniRule"/>
</dbReference>
<dbReference type="UniPathway" id="UPA00164"/>
<reference evidence="10 11" key="1">
    <citation type="submission" date="2015-07" db="EMBL/GenBank/DDBJ databases">
        <title>Whole genome sequence of Herpetosiphon geysericola DSM 7119.</title>
        <authorList>
            <person name="Hemp J."/>
            <person name="Ward L.M."/>
            <person name="Pace L.A."/>
            <person name="Fischer W.W."/>
        </authorList>
    </citation>
    <scope>NUCLEOTIDE SEQUENCE [LARGE SCALE GENOMIC DNA]</scope>
    <source>
        <strain evidence="10 11">DSM 7119</strain>
    </source>
</reference>
<dbReference type="GO" id="GO:0004373">
    <property type="term" value="F:alpha-1,4-glucan glucosyltransferase (UDP-glucose donor) activity"/>
    <property type="evidence" value="ECO:0007669"/>
    <property type="project" value="InterPro"/>
</dbReference>
<dbReference type="CDD" id="cd03791">
    <property type="entry name" value="GT5_Glycogen_synthase_DULL1-like"/>
    <property type="match status" value="1"/>
</dbReference>
<evidence type="ECO:0000256" key="2">
    <source>
        <dbReference type="ARBA" id="ARBA00002764"/>
    </source>
</evidence>
<dbReference type="NCBIfam" id="TIGR02095">
    <property type="entry name" value="glgA"/>
    <property type="match status" value="1"/>
</dbReference>
<accession>A0A0P6YLY6</accession>
<dbReference type="HAMAP" id="MF_00484">
    <property type="entry name" value="Glycogen_synth"/>
    <property type="match status" value="1"/>
</dbReference>
<dbReference type="AlphaFoldDB" id="A0A0P6YLY6"/>
<evidence type="ECO:0000256" key="3">
    <source>
        <dbReference type="ARBA" id="ARBA00010281"/>
    </source>
</evidence>
<keyword evidence="11" id="KW-1185">Reference proteome</keyword>
<feature type="binding site" evidence="7">
    <location>
        <position position="20"/>
    </location>
    <ligand>
        <name>ADP-alpha-D-glucose</name>
        <dbReference type="ChEBI" id="CHEBI:57498"/>
    </ligand>
</feature>
<comment type="catalytic activity">
    <reaction evidence="1 7">
        <text>[(1-&gt;4)-alpha-D-glucosyl](n) + ADP-alpha-D-glucose = [(1-&gt;4)-alpha-D-glucosyl](n+1) + ADP + H(+)</text>
        <dbReference type="Rhea" id="RHEA:18189"/>
        <dbReference type="Rhea" id="RHEA-COMP:9584"/>
        <dbReference type="Rhea" id="RHEA-COMP:9587"/>
        <dbReference type="ChEBI" id="CHEBI:15378"/>
        <dbReference type="ChEBI" id="CHEBI:15444"/>
        <dbReference type="ChEBI" id="CHEBI:57498"/>
        <dbReference type="ChEBI" id="CHEBI:456216"/>
        <dbReference type="EC" id="2.4.1.21"/>
    </reaction>
</comment>
<evidence type="ECO:0000256" key="7">
    <source>
        <dbReference type="HAMAP-Rule" id="MF_00484"/>
    </source>
</evidence>
<comment type="caution">
    <text evidence="10">The sequence shown here is derived from an EMBL/GenBank/DDBJ whole genome shotgun (WGS) entry which is preliminary data.</text>
</comment>
<dbReference type="PANTHER" id="PTHR45825">
    <property type="entry name" value="GRANULE-BOUND STARCH SYNTHASE 1, CHLOROPLASTIC/AMYLOPLASTIC"/>
    <property type="match status" value="1"/>
</dbReference>
<keyword evidence="6 7" id="KW-0320">Glycogen biosynthesis</keyword>
<protein>
    <recommendedName>
        <fullName evidence="7">Glycogen synthase</fullName>
        <ecNumber evidence="7">2.4.1.21</ecNumber>
    </recommendedName>
    <alternativeName>
        <fullName evidence="7">Starch [bacterial glycogen] synthase</fullName>
    </alternativeName>
</protein>
<evidence type="ECO:0000256" key="5">
    <source>
        <dbReference type="ARBA" id="ARBA00022679"/>
    </source>
</evidence>
<dbReference type="STRING" id="70996.SE18_01120"/>
<dbReference type="InterPro" id="IPR001296">
    <property type="entry name" value="Glyco_trans_1"/>
</dbReference>
<feature type="domain" description="Glycosyl transferase family 1" evidence="8">
    <location>
        <begin position="296"/>
        <end position="456"/>
    </location>
</feature>
<dbReference type="PANTHER" id="PTHR45825:SF11">
    <property type="entry name" value="ALPHA AMYLASE DOMAIN-CONTAINING PROTEIN"/>
    <property type="match status" value="1"/>
</dbReference>
<evidence type="ECO:0000256" key="1">
    <source>
        <dbReference type="ARBA" id="ARBA00001478"/>
    </source>
</evidence>
<dbReference type="GO" id="GO:0005978">
    <property type="term" value="P:glycogen biosynthetic process"/>
    <property type="evidence" value="ECO:0007669"/>
    <property type="project" value="UniProtKB-UniRule"/>
</dbReference>
<evidence type="ECO:0000256" key="4">
    <source>
        <dbReference type="ARBA" id="ARBA00022676"/>
    </source>
</evidence>
<dbReference type="InterPro" id="IPR011835">
    <property type="entry name" value="GS/SS"/>
</dbReference>
<evidence type="ECO:0000313" key="11">
    <source>
        <dbReference type="Proteomes" id="UP000050277"/>
    </source>
</evidence>
<name>A0A0P6YLY6_9CHLR</name>
<comment type="pathway">
    <text evidence="7">Glycan biosynthesis; glycogen biosynthesis.</text>
</comment>
<dbReference type="Gene3D" id="3.40.50.2000">
    <property type="entry name" value="Glycogen Phosphorylase B"/>
    <property type="match status" value="2"/>
</dbReference>
<dbReference type="SUPFAM" id="SSF53756">
    <property type="entry name" value="UDP-Glycosyltransferase/glycogen phosphorylase"/>
    <property type="match status" value="1"/>
</dbReference>
<dbReference type="EMBL" id="LGKP01000004">
    <property type="protein sequence ID" value="KPL91630.1"/>
    <property type="molecule type" value="Genomic_DNA"/>
</dbReference>
<feature type="domain" description="Starch synthase catalytic" evidence="9">
    <location>
        <begin position="7"/>
        <end position="244"/>
    </location>
</feature>
<dbReference type="Pfam" id="PF08323">
    <property type="entry name" value="Glyco_transf_5"/>
    <property type="match status" value="1"/>
</dbReference>
<dbReference type="OrthoDB" id="9808590at2"/>
<dbReference type="EC" id="2.4.1.21" evidence="7"/>
<gene>
    <name evidence="7" type="primary">glgA</name>
    <name evidence="10" type="ORF">SE18_01120</name>
</gene>